<evidence type="ECO:0000256" key="2">
    <source>
        <dbReference type="ARBA" id="ARBA00022448"/>
    </source>
</evidence>
<feature type="transmembrane region" description="Helical" evidence="7">
    <location>
        <begin position="60"/>
        <end position="82"/>
    </location>
</feature>
<dbReference type="InterPro" id="IPR027417">
    <property type="entry name" value="P-loop_NTPase"/>
</dbReference>
<organism evidence="10 11">
    <name type="scientific">Aureococcus anophagefferens</name>
    <name type="common">Harmful bloom alga</name>
    <dbReference type="NCBI Taxonomy" id="44056"/>
    <lineage>
        <taxon>Eukaryota</taxon>
        <taxon>Sar</taxon>
        <taxon>Stramenopiles</taxon>
        <taxon>Ochrophyta</taxon>
        <taxon>Pelagophyceae</taxon>
        <taxon>Pelagomonadales</taxon>
        <taxon>Pelagomonadaceae</taxon>
        <taxon>Aureococcus</taxon>
    </lineage>
</organism>
<protein>
    <submittedName>
        <fullName evidence="10">ABC transporter</fullName>
    </submittedName>
</protein>
<dbReference type="Pfam" id="PF19055">
    <property type="entry name" value="ABC2_membrane_7"/>
    <property type="match status" value="1"/>
</dbReference>
<evidence type="ECO:0000313" key="10">
    <source>
        <dbReference type="EMBL" id="KAK7234075.1"/>
    </source>
</evidence>
<dbReference type="PROSITE" id="PS00211">
    <property type="entry name" value="ABC_TRANSPORTER_1"/>
    <property type="match status" value="1"/>
</dbReference>
<evidence type="ECO:0000256" key="7">
    <source>
        <dbReference type="SAM" id="Phobius"/>
    </source>
</evidence>
<feature type="transmembrane region" description="Helical" evidence="7">
    <location>
        <begin position="369"/>
        <end position="391"/>
    </location>
</feature>
<feature type="domain" description="ABC-2 type transporter transmembrane" evidence="8">
    <location>
        <begin position="61"/>
        <end position="140"/>
    </location>
</feature>
<evidence type="ECO:0000256" key="4">
    <source>
        <dbReference type="ARBA" id="ARBA00022989"/>
    </source>
</evidence>
<dbReference type="PANTHER" id="PTHR48041:SF91">
    <property type="entry name" value="ABC TRANSPORTER G FAMILY MEMBER 28"/>
    <property type="match status" value="1"/>
</dbReference>
<dbReference type="Gene3D" id="3.40.50.300">
    <property type="entry name" value="P-loop containing nucleotide triphosphate hydrolases"/>
    <property type="match status" value="1"/>
</dbReference>
<keyword evidence="11" id="KW-1185">Reference proteome</keyword>
<feature type="transmembrane region" description="Helical" evidence="7">
    <location>
        <begin position="25"/>
        <end position="45"/>
    </location>
</feature>
<comment type="caution">
    <text evidence="10">The sequence shown here is derived from an EMBL/GenBank/DDBJ whole genome shotgun (WGS) entry which is preliminary data.</text>
</comment>
<feature type="domain" description="ABC-2 type transporter transmembrane" evidence="8">
    <location>
        <begin position="353"/>
        <end position="559"/>
    </location>
</feature>
<comment type="subcellular location">
    <subcellularLocation>
        <location evidence="1">Membrane</location>
        <topology evidence="1">Multi-pass membrane protein</topology>
    </subcellularLocation>
</comment>
<feature type="domain" description="ABC transporter family G" evidence="9">
    <location>
        <begin position="267"/>
        <end position="323"/>
    </location>
</feature>
<dbReference type="Proteomes" id="UP001363151">
    <property type="component" value="Unassembled WGS sequence"/>
</dbReference>
<feature type="transmembrane region" description="Helical" evidence="7">
    <location>
        <begin position="598"/>
        <end position="616"/>
    </location>
</feature>
<keyword evidence="2" id="KW-0813">Transport</keyword>
<feature type="transmembrane region" description="Helical" evidence="7">
    <location>
        <begin position="94"/>
        <end position="118"/>
    </location>
</feature>
<accession>A0ABR1FNJ2</accession>
<feature type="transmembrane region" description="Helical" evidence="7">
    <location>
        <begin position="483"/>
        <end position="506"/>
    </location>
</feature>
<keyword evidence="4 7" id="KW-1133">Transmembrane helix</keyword>
<dbReference type="InterPro" id="IPR050352">
    <property type="entry name" value="ABCG_transporters"/>
</dbReference>
<feature type="region of interest" description="Disordered" evidence="6">
    <location>
        <begin position="630"/>
        <end position="652"/>
    </location>
</feature>
<evidence type="ECO:0000259" key="8">
    <source>
        <dbReference type="Pfam" id="PF01061"/>
    </source>
</evidence>
<evidence type="ECO:0000256" key="3">
    <source>
        <dbReference type="ARBA" id="ARBA00022692"/>
    </source>
</evidence>
<reference evidence="10 11" key="1">
    <citation type="submission" date="2024-03" db="EMBL/GenBank/DDBJ databases">
        <title>Aureococcus anophagefferens CCMP1851 and Kratosvirus quantuckense: Draft genome of a second virus-susceptible host strain in the model system.</title>
        <authorList>
            <person name="Chase E."/>
            <person name="Truchon A.R."/>
            <person name="Schepens W."/>
            <person name="Wilhelm S.W."/>
        </authorList>
    </citation>
    <scope>NUCLEOTIDE SEQUENCE [LARGE SCALE GENOMIC DNA]</scope>
    <source>
        <strain evidence="10 11">CCMP1851</strain>
    </source>
</reference>
<keyword evidence="3 7" id="KW-0812">Transmembrane</keyword>
<keyword evidence="5 7" id="KW-0472">Membrane</keyword>
<feature type="transmembrane region" description="Helical" evidence="7">
    <location>
        <begin position="518"/>
        <end position="536"/>
    </location>
</feature>
<dbReference type="InterPro" id="IPR013525">
    <property type="entry name" value="ABC2_TM"/>
</dbReference>
<proteinExistence type="predicted"/>
<name>A0ABR1FNJ2_AURAN</name>
<evidence type="ECO:0000313" key="11">
    <source>
        <dbReference type="Proteomes" id="UP001363151"/>
    </source>
</evidence>
<evidence type="ECO:0000256" key="1">
    <source>
        <dbReference type="ARBA" id="ARBA00004141"/>
    </source>
</evidence>
<dbReference type="EMBL" id="JBBJCI010000348">
    <property type="protein sequence ID" value="KAK7234075.1"/>
    <property type="molecule type" value="Genomic_DNA"/>
</dbReference>
<evidence type="ECO:0000256" key="6">
    <source>
        <dbReference type="SAM" id="MobiDB-lite"/>
    </source>
</evidence>
<dbReference type="InterPro" id="IPR017871">
    <property type="entry name" value="ABC_transporter-like_CS"/>
</dbReference>
<evidence type="ECO:0000259" key="9">
    <source>
        <dbReference type="Pfam" id="PF19055"/>
    </source>
</evidence>
<dbReference type="InterPro" id="IPR043926">
    <property type="entry name" value="ABCG_dom"/>
</dbReference>
<dbReference type="PANTHER" id="PTHR48041">
    <property type="entry name" value="ABC TRANSPORTER G FAMILY MEMBER 28"/>
    <property type="match status" value="1"/>
</dbReference>
<sequence length="652" mass="70430">MRSDERDGGGGLGAVRRNVDKLGTFSYMGMLLTYFGLMQVALFFAKEKPVVRSELGRYDLGAFLAVVASLNWAVGAVGFVFACSDIHEADMRQITLQFATFFTLVSGVYCCLTSMPAWTRELAALSPTKWAIEALVTLEFPRPDQRYVLDTAGYERLPAARAVGILLLMAAAGQALRCGKATSRVLRELNLTSVGASLVGDGTRVRGVSGGERKRVAVGKSSWQRDLKVLLVDEPATGLDAAQALVVVATLRTLASEGGCAVYATLHQPRSSIFALLDGLHLLAEGRVVYAGPAGRAVDYFGTHLGATCGERDSPTDFFLDALTLDGSSDAATRWRERLAGYAETWAPRRRCGLLVVRATRSEFRDPRFFFVDVTFTLVAAGYACMVWSAMERDQRGLRNVTGLLYFCLATQTAKACSIGCQVATATEALVEQERGMYATAALAATRLLVGNAKVCIQPTLLLVVAYVGTGAGRDPAAFGRILAFYLGAVSACYAFGLATLCIPGVENQARDFWTNQSLFFCILPAGYFINIHTIPRSMKWLALVSPQRWALNGMLTVQLTGVEFSCDRPVLAGACCPTGDLYLDFLDYAGYGERRCAAYLAAVLAVMTTLSYLGLRRAPEYADLKATAVHDDGETAAEPPAPDPRDSSERR</sequence>
<evidence type="ECO:0000256" key="5">
    <source>
        <dbReference type="ARBA" id="ARBA00023136"/>
    </source>
</evidence>
<dbReference type="Pfam" id="PF01061">
    <property type="entry name" value="ABC2_membrane"/>
    <property type="match status" value="2"/>
</dbReference>
<gene>
    <name evidence="10" type="ORF">SO694_00146056</name>
</gene>
<dbReference type="SUPFAM" id="SSF52540">
    <property type="entry name" value="P-loop containing nucleoside triphosphate hydrolases"/>
    <property type="match status" value="1"/>
</dbReference>